<keyword evidence="1" id="KW-1133">Transmembrane helix</keyword>
<dbReference type="Proteomes" id="UP000245461">
    <property type="component" value="Unassembled WGS sequence"/>
</dbReference>
<dbReference type="PANTHER" id="PTHR12302">
    <property type="entry name" value="EBNA2 BINDING PROTEIN P100"/>
    <property type="match status" value="1"/>
</dbReference>
<gene>
    <name evidence="3" type="ORF">DKG74_06860</name>
</gene>
<dbReference type="RefSeq" id="WP_109904026.1">
    <property type="nucleotide sequence ID" value="NZ_QGLE01000003.1"/>
</dbReference>
<evidence type="ECO:0000313" key="4">
    <source>
        <dbReference type="Proteomes" id="UP000245461"/>
    </source>
</evidence>
<dbReference type="AlphaFoldDB" id="A0A317EC64"/>
<dbReference type="Gene3D" id="2.40.50.90">
    <property type="match status" value="1"/>
</dbReference>
<dbReference type="SMART" id="SM00318">
    <property type="entry name" value="SNc"/>
    <property type="match status" value="1"/>
</dbReference>
<evidence type="ECO:0000256" key="1">
    <source>
        <dbReference type="SAM" id="Phobius"/>
    </source>
</evidence>
<dbReference type="PANTHER" id="PTHR12302:SF26">
    <property type="entry name" value="BLR1266 PROTEIN"/>
    <property type="match status" value="1"/>
</dbReference>
<dbReference type="SUPFAM" id="SSF50199">
    <property type="entry name" value="Staphylococcal nuclease"/>
    <property type="match status" value="1"/>
</dbReference>
<comment type="caution">
    <text evidence="3">The sequence shown here is derived from an EMBL/GenBank/DDBJ whole genome shotgun (WGS) entry which is preliminary data.</text>
</comment>
<feature type="transmembrane region" description="Helical" evidence="1">
    <location>
        <begin position="35"/>
        <end position="57"/>
    </location>
</feature>
<dbReference type="PROSITE" id="PS50830">
    <property type="entry name" value="TNASE_3"/>
    <property type="match status" value="1"/>
</dbReference>
<protein>
    <submittedName>
        <fullName evidence="3">Nuclease</fullName>
    </submittedName>
</protein>
<dbReference type="EMBL" id="QGLE01000003">
    <property type="protein sequence ID" value="PWR24519.1"/>
    <property type="molecule type" value="Genomic_DNA"/>
</dbReference>
<accession>A0A317EC64</accession>
<dbReference type="OrthoDB" id="9805504at2"/>
<evidence type="ECO:0000259" key="2">
    <source>
        <dbReference type="PROSITE" id="PS50830"/>
    </source>
</evidence>
<dbReference type="Pfam" id="PF00565">
    <property type="entry name" value="SNase"/>
    <property type="match status" value="1"/>
</dbReference>
<keyword evidence="1" id="KW-0472">Membrane</keyword>
<organism evidence="3 4">
    <name type="scientific">Zavarzinia aquatilis</name>
    <dbReference type="NCBI Taxonomy" id="2211142"/>
    <lineage>
        <taxon>Bacteria</taxon>
        <taxon>Pseudomonadati</taxon>
        <taxon>Pseudomonadota</taxon>
        <taxon>Alphaproteobacteria</taxon>
        <taxon>Rhodospirillales</taxon>
        <taxon>Zavarziniaceae</taxon>
        <taxon>Zavarzinia</taxon>
    </lineage>
</organism>
<reference evidence="3 4" key="1">
    <citation type="submission" date="2018-05" db="EMBL/GenBank/DDBJ databases">
        <title>Zavarzinia sp. HR-AS.</title>
        <authorList>
            <person name="Lee Y."/>
            <person name="Jeon C.O."/>
        </authorList>
    </citation>
    <scope>NUCLEOTIDE SEQUENCE [LARGE SCALE GENOMIC DNA]</scope>
    <source>
        <strain evidence="3 4">HR-AS</strain>
    </source>
</reference>
<sequence>MSADRKFVFQRARGPRAGKAAARVWRRHARRRAAWYYWLRILVLGVPLGAVGGYLAAHPQEVASLFAEPAQPVGGVTGRAAVVDGDTIMVGDLVIRLDGIDAPESGQVCEAAGTAYDCGRAAELFLRGLVAFRTVTCSTGELDPYGRTLGFCTREGVDINRAMVAAGWALAYRHYTGRYAAAEDEARQQSLGLWRGRFDKPEDWRHARP</sequence>
<dbReference type="InterPro" id="IPR016071">
    <property type="entry name" value="Staphylococal_nuclease_OB-fold"/>
</dbReference>
<keyword evidence="4" id="KW-1185">Reference proteome</keyword>
<evidence type="ECO:0000313" key="3">
    <source>
        <dbReference type="EMBL" id="PWR24519.1"/>
    </source>
</evidence>
<proteinExistence type="predicted"/>
<keyword evidence="1" id="KW-0812">Transmembrane</keyword>
<feature type="domain" description="TNase-like" evidence="2">
    <location>
        <begin position="82"/>
        <end position="196"/>
    </location>
</feature>
<dbReference type="InterPro" id="IPR035437">
    <property type="entry name" value="SNase_OB-fold_sf"/>
</dbReference>
<name>A0A317EC64_9PROT</name>